<proteinExistence type="predicted"/>
<sequence length="117" mass="13027">MSSNRNYTGCTEISGEPDDNTKNIVFRIEQSRWKAGHPEYVRIRAQLSGNKRYTDWSEILAIKADKEMAANYKAYIDSLATGPILIGLSSGAVTGLILIGLFSEAICFTLYDKCIKK</sequence>
<keyword evidence="1" id="KW-0812">Transmembrane</keyword>
<keyword evidence="1" id="KW-0472">Membrane</keyword>
<feature type="transmembrane region" description="Helical" evidence="1">
    <location>
        <begin position="84"/>
        <end position="111"/>
    </location>
</feature>
<reference evidence="2 3" key="1">
    <citation type="submission" date="2018-08" db="EMBL/GenBank/DDBJ databases">
        <title>A genome reference for cultivated species of the human gut microbiota.</title>
        <authorList>
            <person name="Zou Y."/>
            <person name="Xue W."/>
            <person name="Luo G."/>
        </authorList>
    </citation>
    <scope>NUCLEOTIDE SEQUENCE [LARGE SCALE GENOMIC DNA]</scope>
    <source>
        <strain evidence="2 3">AF45-14BH</strain>
    </source>
</reference>
<dbReference type="Proteomes" id="UP000283497">
    <property type="component" value="Unassembled WGS sequence"/>
</dbReference>
<name>A0A415G4I0_9FIRM</name>
<comment type="caution">
    <text evidence="2">The sequence shown here is derived from an EMBL/GenBank/DDBJ whole genome shotgun (WGS) entry which is preliminary data.</text>
</comment>
<accession>A0A415G4I0</accession>
<dbReference type="RefSeq" id="WP_118315041.1">
    <property type="nucleotide sequence ID" value="NZ_QRNJ01000064.1"/>
</dbReference>
<protein>
    <submittedName>
        <fullName evidence="2">Uncharacterized protein</fullName>
    </submittedName>
</protein>
<organism evidence="2 3">
    <name type="scientific">Anaerobutyricum hallii</name>
    <dbReference type="NCBI Taxonomy" id="39488"/>
    <lineage>
        <taxon>Bacteria</taxon>
        <taxon>Bacillati</taxon>
        <taxon>Bacillota</taxon>
        <taxon>Clostridia</taxon>
        <taxon>Lachnospirales</taxon>
        <taxon>Lachnospiraceae</taxon>
        <taxon>Anaerobutyricum</taxon>
    </lineage>
</organism>
<evidence type="ECO:0000313" key="3">
    <source>
        <dbReference type="Proteomes" id="UP000283497"/>
    </source>
</evidence>
<dbReference type="EMBL" id="QRNJ01000064">
    <property type="protein sequence ID" value="RHK35447.1"/>
    <property type="molecule type" value="Genomic_DNA"/>
</dbReference>
<dbReference type="AlphaFoldDB" id="A0A415G4I0"/>
<evidence type="ECO:0000313" key="2">
    <source>
        <dbReference type="EMBL" id="RHK35447.1"/>
    </source>
</evidence>
<evidence type="ECO:0000256" key="1">
    <source>
        <dbReference type="SAM" id="Phobius"/>
    </source>
</evidence>
<gene>
    <name evidence="2" type="ORF">DW068_13515</name>
</gene>
<keyword evidence="1" id="KW-1133">Transmembrane helix</keyword>